<protein>
    <recommendedName>
        <fullName evidence="3">GNAT family N-acetyltransferase</fullName>
    </recommendedName>
</protein>
<evidence type="ECO:0000313" key="2">
    <source>
        <dbReference type="Proteomes" id="UP001500274"/>
    </source>
</evidence>
<comment type="caution">
    <text evidence="1">The sequence shown here is derived from an EMBL/GenBank/DDBJ whole genome shotgun (WGS) entry which is preliminary data.</text>
</comment>
<evidence type="ECO:0008006" key="3">
    <source>
        <dbReference type="Google" id="ProtNLM"/>
    </source>
</evidence>
<keyword evidence="2" id="KW-1185">Reference proteome</keyword>
<gene>
    <name evidence="1" type="ORF">GCM10009862_14250</name>
</gene>
<sequence>MPPSCDEGMPEKIRPAVASDLPHLERIENEAGALLVELLQPEHWHRSRALAQ</sequence>
<accession>A0ABP6BL43</accession>
<organism evidence="1 2">
    <name type="scientific">Microbacterium binotii</name>
    <dbReference type="NCBI Taxonomy" id="462710"/>
    <lineage>
        <taxon>Bacteria</taxon>
        <taxon>Bacillati</taxon>
        <taxon>Actinomycetota</taxon>
        <taxon>Actinomycetes</taxon>
        <taxon>Micrococcales</taxon>
        <taxon>Microbacteriaceae</taxon>
        <taxon>Microbacterium</taxon>
    </lineage>
</organism>
<dbReference type="EMBL" id="BAAARI010000011">
    <property type="protein sequence ID" value="GAA2576128.1"/>
    <property type="molecule type" value="Genomic_DNA"/>
</dbReference>
<dbReference type="Proteomes" id="UP001500274">
    <property type="component" value="Unassembled WGS sequence"/>
</dbReference>
<proteinExistence type="predicted"/>
<reference evidence="2" key="1">
    <citation type="journal article" date="2019" name="Int. J. Syst. Evol. Microbiol.">
        <title>The Global Catalogue of Microorganisms (GCM) 10K type strain sequencing project: providing services to taxonomists for standard genome sequencing and annotation.</title>
        <authorList>
            <consortium name="The Broad Institute Genomics Platform"/>
            <consortium name="The Broad Institute Genome Sequencing Center for Infectious Disease"/>
            <person name="Wu L."/>
            <person name="Ma J."/>
        </authorList>
    </citation>
    <scope>NUCLEOTIDE SEQUENCE [LARGE SCALE GENOMIC DNA]</scope>
    <source>
        <strain evidence="2">JCM 16365</strain>
    </source>
</reference>
<name>A0ABP6BL43_9MICO</name>
<evidence type="ECO:0000313" key="1">
    <source>
        <dbReference type="EMBL" id="GAA2576128.1"/>
    </source>
</evidence>